<organism evidence="2 3">
    <name type="scientific">Halothermothrix orenii (strain H 168 / OCM 544 / DSM 9562)</name>
    <dbReference type="NCBI Taxonomy" id="373903"/>
    <lineage>
        <taxon>Bacteria</taxon>
        <taxon>Bacillati</taxon>
        <taxon>Bacillota</taxon>
        <taxon>Clostridia</taxon>
        <taxon>Halanaerobiales</taxon>
        <taxon>Halothermotrichaceae</taxon>
        <taxon>Halothermothrix</taxon>
    </lineage>
</organism>
<dbReference type="HOGENOM" id="CLU_193507_1_0_9"/>
<accession>B8CXX2</accession>
<gene>
    <name evidence="2" type="ordered locus">Hore_13910</name>
</gene>
<dbReference type="InterPro" id="IPR041657">
    <property type="entry name" value="HTH_17"/>
</dbReference>
<evidence type="ECO:0000313" key="3">
    <source>
        <dbReference type="Proteomes" id="UP000000719"/>
    </source>
</evidence>
<protein>
    <submittedName>
        <fullName evidence="2">DNA binding domain, excisionase family</fullName>
    </submittedName>
</protein>
<dbReference type="Pfam" id="PF12728">
    <property type="entry name" value="HTH_17"/>
    <property type="match status" value="1"/>
</dbReference>
<dbReference type="EMBL" id="CP001098">
    <property type="protein sequence ID" value="ACL70141.1"/>
    <property type="molecule type" value="Genomic_DNA"/>
</dbReference>
<sequence length="69" mass="8455">MFESKEEYEKFLKDNVMSTKQAADYLGISRAGISYLVKEERLKPFYEQHNVRLFSKREIERYKKERDKE</sequence>
<reference evidence="2 3" key="1">
    <citation type="journal article" date="2009" name="PLoS ONE">
        <title>Genome analysis of the anaerobic thermohalophilic bacterium Halothermothrix orenii.</title>
        <authorList>
            <person name="Mavromatis K."/>
            <person name="Ivanova N."/>
            <person name="Anderson I."/>
            <person name="Lykidis A."/>
            <person name="Hooper S.D."/>
            <person name="Sun H."/>
            <person name="Kunin V."/>
            <person name="Lapidus A."/>
            <person name="Hugenholtz P."/>
            <person name="Patel B."/>
            <person name="Kyrpides N.C."/>
        </authorList>
    </citation>
    <scope>NUCLEOTIDE SEQUENCE [LARGE SCALE GENOMIC DNA]</scope>
    <source>
        <strain evidence="3">H 168 / OCM 544 / DSM 9562</strain>
    </source>
</reference>
<dbReference type="RefSeq" id="WP_012636324.1">
    <property type="nucleotide sequence ID" value="NC_011899.1"/>
</dbReference>
<proteinExistence type="predicted"/>
<dbReference type="Proteomes" id="UP000000719">
    <property type="component" value="Chromosome"/>
</dbReference>
<feature type="domain" description="Helix-turn-helix" evidence="1">
    <location>
        <begin position="16"/>
        <end position="66"/>
    </location>
</feature>
<dbReference type="OrthoDB" id="1756845at2"/>
<evidence type="ECO:0000259" key="1">
    <source>
        <dbReference type="Pfam" id="PF12728"/>
    </source>
</evidence>
<evidence type="ECO:0000313" key="2">
    <source>
        <dbReference type="EMBL" id="ACL70141.1"/>
    </source>
</evidence>
<name>B8CXX2_HALOH</name>
<dbReference type="KEGG" id="hor:Hore_13910"/>
<keyword evidence="3" id="KW-1185">Reference proteome</keyword>
<dbReference type="SUPFAM" id="SSF46955">
    <property type="entry name" value="Putative DNA-binding domain"/>
    <property type="match status" value="1"/>
</dbReference>
<dbReference type="AlphaFoldDB" id="B8CXX2"/>
<dbReference type="InterPro" id="IPR009061">
    <property type="entry name" value="DNA-bd_dom_put_sf"/>
</dbReference>
<dbReference type="Gene3D" id="1.10.1660.10">
    <property type="match status" value="1"/>
</dbReference>